<dbReference type="Gene3D" id="3.40.50.1110">
    <property type="entry name" value="SGNH hydrolase"/>
    <property type="match status" value="1"/>
</dbReference>
<dbReference type="Proteomes" id="UP000782312">
    <property type="component" value="Unassembled WGS sequence"/>
</dbReference>
<comment type="caution">
    <text evidence="1">The sequence shown here is derived from an EMBL/GenBank/DDBJ whole genome shotgun (WGS) entry which is preliminary data.</text>
</comment>
<evidence type="ECO:0008006" key="3">
    <source>
        <dbReference type="Google" id="ProtNLM"/>
    </source>
</evidence>
<name>A0A932I2G5_UNCTE</name>
<evidence type="ECO:0000313" key="1">
    <source>
        <dbReference type="EMBL" id="MBI3128690.1"/>
    </source>
</evidence>
<dbReference type="SUPFAM" id="SSF52266">
    <property type="entry name" value="SGNH hydrolase"/>
    <property type="match status" value="1"/>
</dbReference>
<dbReference type="InterPro" id="IPR036514">
    <property type="entry name" value="SGNH_hydro_sf"/>
</dbReference>
<dbReference type="GO" id="GO:0016788">
    <property type="term" value="F:hydrolase activity, acting on ester bonds"/>
    <property type="evidence" value="ECO:0007669"/>
    <property type="project" value="UniProtKB-ARBA"/>
</dbReference>
<reference evidence="1" key="1">
    <citation type="submission" date="2020-07" db="EMBL/GenBank/DDBJ databases">
        <title>Huge and variable diversity of episymbiotic CPR bacteria and DPANN archaea in groundwater ecosystems.</title>
        <authorList>
            <person name="He C.Y."/>
            <person name="Keren R."/>
            <person name="Whittaker M."/>
            <person name="Farag I.F."/>
            <person name="Doudna J."/>
            <person name="Cate J.H.D."/>
            <person name="Banfield J.F."/>
        </authorList>
    </citation>
    <scope>NUCLEOTIDE SEQUENCE</scope>
    <source>
        <strain evidence="1">NC_groundwater_763_Ag_S-0.2um_68_21</strain>
    </source>
</reference>
<accession>A0A932I2G5</accession>
<sequence length="396" mass="45063">MPPLSRLAPKLLLSFASLALVLGAAEGVLRHRNPRYIRTEWARKPVPYRQSHPVYGHGLVPGAAGFNEEKGEYRVGYRISPIGLRDREFPLQPPAGTARLLVLGDSFTEGYAVEAEQAFVKVLERRLNAAPPRPGARYETVNMGVASFSPILEYLFLKTRLPRLRGDFVLLILDPTDFSDDYHYQRGAAWGPGGEPLRVSHDGLLPNYFSHTRQFIEALPAPPLRDVYVLRYLIYHAVRLNHGRWAEARFGRIEYDRLGWTRPANPHAAAWERQLERTFGHILRIRNLARSEGMGFALATYPHAHMIHPQAWCKGRRRLYYECGKTYAAPLVPPLLRMCREKDVTCWDLAGDFRRPDIPSLFFEFDGHFTPKGNEVMAGALERRLGPLLAPMPVRP</sequence>
<protein>
    <recommendedName>
        <fullName evidence="3">SGNH/GDSL hydrolase family protein</fullName>
    </recommendedName>
</protein>
<proteinExistence type="predicted"/>
<organism evidence="1 2">
    <name type="scientific">Tectimicrobiota bacterium</name>
    <dbReference type="NCBI Taxonomy" id="2528274"/>
    <lineage>
        <taxon>Bacteria</taxon>
        <taxon>Pseudomonadati</taxon>
        <taxon>Nitrospinota/Tectimicrobiota group</taxon>
        <taxon>Candidatus Tectimicrobiota</taxon>
    </lineage>
</organism>
<gene>
    <name evidence="1" type="ORF">HYZ11_13885</name>
</gene>
<dbReference type="EMBL" id="JACPUR010000035">
    <property type="protein sequence ID" value="MBI3128690.1"/>
    <property type="molecule type" value="Genomic_DNA"/>
</dbReference>
<dbReference type="AlphaFoldDB" id="A0A932I2G5"/>
<evidence type="ECO:0000313" key="2">
    <source>
        <dbReference type="Proteomes" id="UP000782312"/>
    </source>
</evidence>